<keyword evidence="2" id="KW-1185">Reference proteome</keyword>
<proteinExistence type="predicted"/>
<evidence type="ECO:0000313" key="1">
    <source>
        <dbReference type="EMBL" id="MBB3861821.1"/>
    </source>
</evidence>
<comment type="caution">
    <text evidence="1">The sequence shown here is derived from an EMBL/GenBank/DDBJ whole genome shotgun (WGS) entry which is preliminary data.</text>
</comment>
<gene>
    <name evidence="1" type="ORF">GGQ88_003111</name>
</gene>
<dbReference type="RefSeq" id="WP_183614329.1">
    <property type="nucleotide sequence ID" value="NZ_JACICY010000008.1"/>
</dbReference>
<dbReference type="Proteomes" id="UP000562395">
    <property type="component" value="Unassembled WGS sequence"/>
</dbReference>
<name>A0A7W5ZYG3_9SPHN</name>
<dbReference type="AlphaFoldDB" id="A0A7W5ZYG3"/>
<accession>A0A7W5ZYG3</accession>
<organism evidence="1 2">
    <name type="scientific">Novosphingobium hassiacum</name>
    <dbReference type="NCBI Taxonomy" id="173676"/>
    <lineage>
        <taxon>Bacteria</taxon>
        <taxon>Pseudomonadati</taxon>
        <taxon>Pseudomonadota</taxon>
        <taxon>Alphaproteobacteria</taxon>
        <taxon>Sphingomonadales</taxon>
        <taxon>Sphingomonadaceae</taxon>
        <taxon>Novosphingobium</taxon>
    </lineage>
</organism>
<dbReference type="EMBL" id="JACICY010000008">
    <property type="protein sequence ID" value="MBB3861821.1"/>
    <property type="molecule type" value="Genomic_DNA"/>
</dbReference>
<protein>
    <submittedName>
        <fullName evidence="1">Anaerobic ribonucleoside-triphosphate reductase</fullName>
    </submittedName>
</protein>
<reference evidence="1 2" key="1">
    <citation type="submission" date="2020-08" db="EMBL/GenBank/DDBJ databases">
        <title>Genomic Encyclopedia of Type Strains, Phase IV (KMG-IV): sequencing the most valuable type-strain genomes for metagenomic binning, comparative biology and taxonomic classification.</title>
        <authorList>
            <person name="Goeker M."/>
        </authorList>
    </citation>
    <scope>NUCLEOTIDE SEQUENCE [LARGE SCALE GENOMIC DNA]</scope>
    <source>
        <strain evidence="1 2">DSM 14552</strain>
    </source>
</reference>
<evidence type="ECO:0000313" key="2">
    <source>
        <dbReference type="Proteomes" id="UP000562395"/>
    </source>
</evidence>
<sequence>MFDVQKSFDENLAAFKTACEELDAECAQILFDNIDILITHGADRDARSRFNAKVNAALDALPVAEQAK</sequence>